<evidence type="ECO:0000313" key="8">
    <source>
        <dbReference type="EMBL" id="PXX23794.1"/>
    </source>
</evidence>
<keyword evidence="5 7" id="KW-1133">Transmembrane helix</keyword>
<feature type="transmembrane region" description="Helical" evidence="7">
    <location>
        <begin position="6"/>
        <end position="24"/>
    </location>
</feature>
<dbReference type="PANTHER" id="PTHR33884">
    <property type="entry name" value="UPF0410 PROTEIN YMGE"/>
    <property type="match status" value="1"/>
</dbReference>
<accession>A0A318HZ02</accession>
<protein>
    <submittedName>
        <fullName evidence="8">Putative membrane protein YeaQ/YmgE (Transglycosylase-associated protein family)</fullName>
    </submittedName>
</protein>
<keyword evidence="6 7" id="KW-0472">Membrane</keyword>
<dbReference type="PANTHER" id="PTHR33884:SF3">
    <property type="entry name" value="UPF0410 PROTEIN YMGE"/>
    <property type="match status" value="1"/>
</dbReference>
<dbReference type="RefSeq" id="WP_072444811.1">
    <property type="nucleotide sequence ID" value="NZ_CADFDT010000002.1"/>
</dbReference>
<evidence type="ECO:0000313" key="9">
    <source>
        <dbReference type="Proteomes" id="UP000247755"/>
    </source>
</evidence>
<feature type="transmembrane region" description="Helical" evidence="7">
    <location>
        <begin position="60"/>
        <end position="81"/>
    </location>
</feature>
<evidence type="ECO:0000256" key="7">
    <source>
        <dbReference type="SAM" id="Phobius"/>
    </source>
</evidence>
<evidence type="ECO:0000256" key="1">
    <source>
        <dbReference type="ARBA" id="ARBA00004651"/>
    </source>
</evidence>
<evidence type="ECO:0000256" key="5">
    <source>
        <dbReference type="ARBA" id="ARBA00022989"/>
    </source>
</evidence>
<reference evidence="8 9" key="1">
    <citation type="submission" date="2018-05" db="EMBL/GenBank/DDBJ databases">
        <title>Comparative genomics of bacterial root endophytes of switchgrass collected from native prairies over two seasons.</title>
        <authorList>
            <person name="Tang Y."/>
        </authorList>
    </citation>
    <scope>NUCLEOTIDE SEQUENCE [LARGE SCALE GENOMIC DNA]</scope>
    <source>
        <strain evidence="8 9">NFIX32</strain>
    </source>
</reference>
<dbReference type="InterPro" id="IPR007341">
    <property type="entry name" value="Transgly_assoc"/>
</dbReference>
<evidence type="ECO:0000256" key="3">
    <source>
        <dbReference type="ARBA" id="ARBA00022475"/>
    </source>
</evidence>
<name>A0A318HZ02_BURPY</name>
<keyword evidence="4 7" id="KW-0812">Transmembrane</keyword>
<comment type="subcellular location">
    <subcellularLocation>
        <location evidence="1">Cell membrane</location>
        <topology evidence="1">Multi-pass membrane protein</topology>
    </subcellularLocation>
</comment>
<evidence type="ECO:0000256" key="6">
    <source>
        <dbReference type="ARBA" id="ARBA00023136"/>
    </source>
</evidence>
<comment type="caution">
    <text evidence="8">The sequence shown here is derived from an EMBL/GenBank/DDBJ whole genome shotgun (WGS) entry which is preliminary data.</text>
</comment>
<proteinExistence type="inferred from homology"/>
<gene>
    <name evidence="8" type="ORF">NA66_103310</name>
</gene>
<feature type="transmembrane region" description="Helical" evidence="7">
    <location>
        <begin position="31"/>
        <end position="54"/>
    </location>
</feature>
<evidence type="ECO:0000256" key="4">
    <source>
        <dbReference type="ARBA" id="ARBA00022692"/>
    </source>
</evidence>
<sequence>MTLEQCVVWLAVGAIAGWIAGLIVKGGGFGLVVDILVGIAGAFIGGWLASVIGISVGSGFVSSVIVAIGGAVVLLFVLRLLRWA</sequence>
<dbReference type="AlphaFoldDB" id="A0A318HZ02"/>
<dbReference type="Proteomes" id="UP000247755">
    <property type="component" value="Unassembled WGS sequence"/>
</dbReference>
<dbReference type="Pfam" id="PF04226">
    <property type="entry name" value="Transgly_assoc"/>
    <property type="match status" value="1"/>
</dbReference>
<dbReference type="EMBL" id="QJJY01000033">
    <property type="protein sequence ID" value="PXX23794.1"/>
    <property type="molecule type" value="Genomic_DNA"/>
</dbReference>
<comment type="similarity">
    <text evidence="2">Belongs to the UPF0410 family.</text>
</comment>
<keyword evidence="3" id="KW-1003">Cell membrane</keyword>
<evidence type="ECO:0000256" key="2">
    <source>
        <dbReference type="ARBA" id="ARBA00011006"/>
    </source>
</evidence>
<organism evidence="8 9">
    <name type="scientific">Burkholderia pyrrocinia</name>
    <name type="common">Pseudomonas pyrrocinia</name>
    <dbReference type="NCBI Taxonomy" id="60550"/>
    <lineage>
        <taxon>Bacteria</taxon>
        <taxon>Pseudomonadati</taxon>
        <taxon>Pseudomonadota</taxon>
        <taxon>Betaproteobacteria</taxon>
        <taxon>Burkholderiales</taxon>
        <taxon>Burkholderiaceae</taxon>
        <taxon>Burkholderia</taxon>
        <taxon>Burkholderia cepacia complex</taxon>
    </lineage>
</organism>
<dbReference type="GO" id="GO:0005886">
    <property type="term" value="C:plasma membrane"/>
    <property type="evidence" value="ECO:0007669"/>
    <property type="project" value="UniProtKB-SubCell"/>
</dbReference>